<gene>
    <name evidence="1" type="ORF">Tco_0728863</name>
</gene>
<reference evidence="1" key="2">
    <citation type="submission" date="2022-01" db="EMBL/GenBank/DDBJ databases">
        <authorList>
            <person name="Yamashiro T."/>
            <person name="Shiraishi A."/>
            <person name="Satake H."/>
            <person name="Nakayama K."/>
        </authorList>
    </citation>
    <scope>NUCLEOTIDE SEQUENCE</scope>
</reference>
<keyword evidence="2" id="KW-1185">Reference proteome</keyword>
<accession>A0ABQ4YPZ5</accession>
<name>A0ABQ4YPZ5_9ASTR</name>
<organism evidence="1 2">
    <name type="scientific">Tanacetum coccineum</name>
    <dbReference type="NCBI Taxonomy" id="301880"/>
    <lineage>
        <taxon>Eukaryota</taxon>
        <taxon>Viridiplantae</taxon>
        <taxon>Streptophyta</taxon>
        <taxon>Embryophyta</taxon>
        <taxon>Tracheophyta</taxon>
        <taxon>Spermatophyta</taxon>
        <taxon>Magnoliopsida</taxon>
        <taxon>eudicotyledons</taxon>
        <taxon>Gunneridae</taxon>
        <taxon>Pentapetalae</taxon>
        <taxon>asterids</taxon>
        <taxon>campanulids</taxon>
        <taxon>Asterales</taxon>
        <taxon>Asteraceae</taxon>
        <taxon>Asteroideae</taxon>
        <taxon>Anthemideae</taxon>
        <taxon>Anthemidinae</taxon>
        <taxon>Tanacetum</taxon>
    </lineage>
</organism>
<sequence length="271" mass="31162">MYPLEDKNELELTYPYEEVDPLNPPPPAFESEPEDVIEVENLIEHEDEIVPASVQEDINSLFGRMASLSRRLCGREMAHALVEKKGKAKDEYYAVNAEDKMSERIEEELKKQDKKSPSSVIEDLCFKKDQMKLSMFRFKMRRVHHLSREDLLMMLSSLDSLVIWFFYVTYVESCLHSFAKPLTQECLLSLRMIKESVDAAISTERARHANAGNDVRGSGPVRGQDAAPAVWQRKVQFVAAPVARYLFDLWNAKVAIMGLETVNQMPWTKMK</sequence>
<evidence type="ECO:0000313" key="2">
    <source>
        <dbReference type="Proteomes" id="UP001151760"/>
    </source>
</evidence>
<dbReference type="EMBL" id="BQNB010010564">
    <property type="protein sequence ID" value="GJS78982.1"/>
    <property type="molecule type" value="Genomic_DNA"/>
</dbReference>
<dbReference type="Proteomes" id="UP001151760">
    <property type="component" value="Unassembled WGS sequence"/>
</dbReference>
<comment type="caution">
    <text evidence="1">The sequence shown here is derived from an EMBL/GenBank/DDBJ whole genome shotgun (WGS) entry which is preliminary data.</text>
</comment>
<evidence type="ECO:0000313" key="1">
    <source>
        <dbReference type="EMBL" id="GJS78982.1"/>
    </source>
</evidence>
<protein>
    <submittedName>
        <fullName evidence="1">Uncharacterized protein</fullName>
    </submittedName>
</protein>
<reference evidence="1" key="1">
    <citation type="journal article" date="2022" name="Int. J. Mol. Sci.">
        <title>Draft Genome of Tanacetum Coccineum: Genomic Comparison of Closely Related Tanacetum-Family Plants.</title>
        <authorList>
            <person name="Yamashiro T."/>
            <person name="Shiraishi A."/>
            <person name="Nakayama K."/>
            <person name="Satake H."/>
        </authorList>
    </citation>
    <scope>NUCLEOTIDE SEQUENCE</scope>
</reference>
<proteinExistence type="predicted"/>